<proteinExistence type="predicted"/>
<sequence length="721" mass="82216">MKIAPGSPSPPDFYKIQNFEDKVNSFSPCQLSISYFGDFDLSSSIRRPYQLTKYSPVLYSHNRPNRTQANLLFQPIHPIFRSHYPGQSCIIYVIIIPPKLFHDYTTIVRYTLYTGLHLDFQTLYENWNIKPHHKYFSYFYSSLIVIFGSSNSNATNLYASFALEFFNQAIFLVFPIAKTADTKQNYVVERNFTAYCEYVQLSGGTTNLNLLTAECKTLILPVFSLPWSTWELVIGYSASPLKLVNSLKSYSLDVALQIVLCQMTTLNKQPYNYSNLVVIFANLDFAKPFMPSYADSDTMKKSLILVGNWSFSFVTCSSLSEGRFNYWGYVKPFNIKIWYALMVSCLFITILLIGQNGSKYWALSWYELASAMFNAVLDVAFIVAERSSSTLRIMFQSPASEQLIILWTMVTFVIVNIYKSIVTEDITAPLVSSPPETFDDLISGRFRIYSSPIMQTRTSLLIPETMMSFRVGEGELDEEIYGQFLSWMASLSLHLAEVVNAIGERHSKAMLNSEDNSRLDLKSFLKQNRNNVTLVQQEFMKHEVGKIAGISQVVGASLISEVVGQCDKTAFVTPSIYMMSKRYLLSILGGDSSHLNRKPYIKGGDTVFSRRVYIRIGKTGMVSEVLKGRMEKLLEGGFYQFWQDLIVNAHTVGRMQRRGEEAFLEQQLNSNILTIFFMFGISVGLCVFIFLSEFGLSGRTRIEYEIRILIYRCSTLQPLES</sequence>
<evidence type="ECO:0000313" key="2">
    <source>
        <dbReference type="EMBL" id="OXA39496.1"/>
    </source>
</evidence>
<organism evidence="2 3">
    <name type="scientific">Folsomia candida</name>
    <name type="common">Springtail</name>
    <dbReference type="NCBI Taxonomy" id="158441"/>
    <lineage>
        <taxon>Eukaryota</taxon>
        <taxon>Metazoa</taxon>
        <taxon>Ecdysozoa</taxon>
        <taxon>Arthropoda</taxon>
        <taxon>Hexapoda</taxon>
        <taxon>Collembola</taxon>
        <taxon>Entomobryomorpha</taxon>
        <taxon>Isotomoidea</taxon>
        <taxon>Isotomidae</taxon>
        <taxon>Proisotominae</taxon>
        <taxon>Folsomia</taxon>
    </lineage>
</organism>
<protein>
    <submittedName>
        <fullName evidence="2">Uncharacterized protein</fullName>
    </submittedName>
</protein>
<dbReference type="EMBL" id="LNIX01000038">
    <property type="protein sequence ID" value="OXA39496.1"/>
    <property type="molecule type" value="Genomic_DNA"/>
</dbReference>
<feature type="transmembrane region" description="Helical" evidence="1">
    <location>
        <begin position="360"/>
        <end position="383"/>
    </location>
</feature>
<accession>A0A226D5J4</accession>
<feature type="transmembrane region" description="Helical" evidence="1">
    <location>
        <begin position="403"/>
        <end position="421"/>
    </location>
</feature>
<reference evidence="2 3" key="1">
    <citation type="submission" date="2015-12" db="EMBL/GenBank/DDBJ databases">
        <title>The genome of Folsomia candida.</title>
        <authorList>
            <person name="Faddeeva A."/>
            <person name="Derks M.F."/>
            <person name="Anvar Y."/>
            <person name="Smit S."/>
            <person name="Van Straalen N."/>
            <person name="Roelofs D."/>
        </authorList>
    </citation>
    <scope>NUCLEOTIDE SEQUENCE [LARGE SCALE GENOMIC DNA]</scope>
    <source>
        <strain evidence="2 3">VU population</strain>
        <tissue evidence="2">Whole body</tissue>
    </source>
</reference>
<gene>
    <name evidence="2" type="ORF">Fcan01_25642</name>
</gene>
<dbReference type="AlphaFoldDB" id="A0A226D5J4"/>
<keyword evidence="1" id="KW-0812">Transmembrane</keyword>
<feature type="transmembrane region" description="Helical" evidence="1">
    <location>
        <begin position="672"/>
        <end position="691"/>
    </location>
</feature>
<comment type="caution">
    <text evidence="2">The sequence shown here is derived from an EMBL/GenBank/DDBJ whole genome shotgun (WGS) entry which is preliminary data.</text>
</comment>
<keyword evidence="1" id="KW-1133">Transmembrane helix</keyword>
<dbReference type="Proteomes" id="UP000198287">
    <property type="component" value="Unassembled WGS sequence"/>
</dbReference>
<feature type="transmembrane region" description="Helical" evidence="1">
    <location>
        <begin position="337"/>
        <end position="354"/>
    </location>
</feature>
<evidence type="ECO:0000313" key="3">
    <source>
        <dbReference type="Proteomes" id="UP000198287"/>
    </source>
</evidence>
<name>A0A226D5J4_FOLCA</name>
<keyword evidence="1" id="KW-0472">Membrane</keyword>
<evidence type="ECO:0000256" key="1">
    <source>
        <dbReference type="SAM" id="Phobius"/>
    </source>
</evidence>
<keyword evidence="3" id="KW-1185">Reference proteome</keyword>